<dbReference type="SMART" id="SM00822">
    <property type="entry name" value="PKS_KR"/>
    <property type="match status" value="1"/>
</dbReference>
<dbReference type="InterPro" id="IPR014030">
    <property type="entry name" value="Ketoacyl_synth_N"/>
</dbReference>
<keyword evidence="3" id="KW-0808">Transferase</keyword>
<keyword evidence="6" id="KW-0012">Acyltransferase</keyword>
<dbReference type="InterPro" id="IPR020841">
    <property type="entry name" value="PKS_Beta-ketoAc_synthase_dom"/>
</dbReference>
<dbReference type="CDD" id="cd00833">
    <property type="entry name" value="PKS"/>
    <property type="match status" value="1"/>
</dbReference>
<dbReference type="InterPro" id="IPR020807">
    <property type="entry name" value="PKS_DH"/>
</dbReference>
<dbReference type="SUPFAM" id="SSF55048">
    <property type="entry name" value="Probable ACP-binding domain of malonyl-CoA ACP transacylase"/>
    <property type="match status" value="1"/>
</dbReference>
<dbReference type="Pfam" id="PF00698">
    <property type="entry name" value="Acyl_transf_1"/>
    <property type="match status" value="1"/>
</dbReference>
<evidence type="ECO:0000256" key="1">
    <source>
        <dbReference type="ARBA" id="ARBA00022450"/>
    </source>
</evidence>
<dbReference type="SMART" id="SM00829">
    <property type="entry name" value="PKS_ER"/>
    <property type="match status" value="1"/>
</dbReference>
<name>A0A9X1SSE5_9ACTN</name>
<comment type="caution">
    <text evidence="11">The sequence shown here is derived from an EMBL/GenBank/DDBJ whole genome shotgun (WGS) entry which is preliminary data.</text>
</comment>
<gene>
    <name evidence="11" type="ORF">LR394_06350</name>
</gene>
<dbReference type="InterPro" id="IPR009081">
    <property type="entry name" value="PP-bd_ACP"/>
</dbReference>
<dbReference type="InterPro" id="IPR049551">
    <property type="entry name" value="PKS_DH_C"/>
</dbReference>
<dbReference type="RefSeq" id="WP_231439463.1">
    <property type="nucleotide sequence ID" value="NZ_JAJOMB010000003.1"/>
</dbReference>
<dbReference type="Gene3D" id="3.30.70.3290">
    <property type="match status" value="1"/>
</dbReference>
<dbReference type="PROSITE" id="PS01162">
    <property type="entry name" value="QOR_ZETA_CRYSTAL"/>
    <property type="match status" value="1"/>
</dbReference>
<dbReference type="InterPro" id="IPR036291">
    <property type="entry name" value="NAD(P)-bd_dom_sf"/>
</dbReference>
<dbReference type="Proteomes" id="UP001138997">
    <property type="component" value="Unassembled WGS sequence"/>
</dbReference>
<keyword evidence="4" id="KW-0521">NADP</keyword>
<feature type="domain" description="Carrier" evidence="8">
    <location>
        <begin position="2012"/>
        <end position="2086"/>
    </location>
</feature>
<dbReference type="InterPro" id="IPR016035">
    <property type="entry name" value="Acyl_Trfase/lysoPLipase"/>
</dbReference>
<dbReference type="InterPro" id="IPR049552">
    <property type="entry name" value="PKS_DH_N"/>
</dbReference>
<dbReference type="InterPro" id="IPR014043">
    <property type="entry name" value="Acyl_transferase_dom"/>
</dbReference>
<dbReference type="PANTHER" id="PTHR43775">
    <property type="entry name" value="FATTY ACID SYNTHASE"/>
    <property type="match status" value="1"/>
</dbReference>
<dbReference type="SUPFAM" id="SSF52151">
    <property type="entry name" value="FabD/lysophospholipase-like"/>
    <property type="match status" value="1"/>
</dbReference>
<evidence type="ECO:0000259" key="8">
    <source>
        <dbReference type="PROSITE" id="PS50075"/>
    </source>
</evidence>
<dbReference type="InterPro" id="IPR020806">
    <property type="entry name" value="PKS_PP-bd"/>
</dbReference>
<evidence type="ECO:0000313" key="12">
    <source>
        <dbReference type="Proteomes" id="UP001138997"/>
    </source>
</evidence>
<dbReference type="SUPFAM" id="SSF47336">
    <property type="entry name" value="ACP-like"/>
    <property type="match status" value="1"/>
</dbReference>
<dbReference type="CDD" id="cd05195">
    <property type="entry name" value="enoyl_red"/>
    <property type="match status" value="1"/>
</dbReference>
<dbReference type="PROSITE" id="PS50075">
    <property type="entry name" value="CARRIER"/>
    <property type="match status" value="1"/>
</dbReference>
<dbReference type="InterPro" id="IPR036736">
    <property type="entry name" value="ACP-like_sf"/>
</dbReference>
<dbReference type="Pfam" id="PF00109">
    <property type="entry name" value="ketoacyl-synt"/>
    <property type="match status" value="1"/>
</dbReference>
<dbReference type="Pfam" id="PF02801">
    <property type="entry name" value="Ketoacyl-synt_C"/>
    <property type="match status" value="1"/>
</dbReference>
<feature type="region of interest" description="N-terminal hotdog fold" evidence="7">
    <location>
        <begin position="888"/>
        <end position="1009"/>
    </location>
</feature>
<dbReference type="GO" id="GO:0016491">
    <property type="term" value="F:oxidoreductase activity"/>
    <property type="evidence" value="ECO:0007669"/>
    <property type="project" value="InterPro"/>
</dbReference>
<dbReference type="InterPro" id="IPR049900">
    <property type="entry name" value="PKS_mFAS_DH"/>
</dbReference>
<organism evidence="11 12">
    <name type="scientific">Kineosporia babensis</name>
    <dbReference type="NCBI Taxonomy" id="499548"/>
    <lineage>
        <taxon>Bacteria</taxon>
        <taxon>Bacillati</taxon>
        <taxon>Actinomycetota</taxon>
        <taxon>Actinomycetes</taxon>
        <taxon>Kineosporiales</taxon>
        <taxon>Kineosporiaceae</taxon>
        <taxon>Kineosporia</taxon>
    </lineage>
</organism>
<proteinExistence type="predicted"/>
<feature type="active site" description="Proton donor; for dehydratase activity" evidence="7">
    <location>
        <position position="1077"/>
    </location>
</feature>
<dbReference type="Gene3D" id="3.40.366.10">
    <property type="entry name" value="Malonyl-Coenzyme A Acyl Carrier Protein, domain 2"/>
    <property type="match status" value="1"/>
</dbReference>
<dbReference type="Pfam" id="PF14765">
    <property type="entry name" value="PS-DH"/>
    <property type="match status" value="1"/>
</dbReference>
<dbReference type="InterPro" id="IPR042104">
    <property type="entry name" value="PKS_dehydratase_sf"/>
</dbReference>
<dbReference type="SMART" id="SM00827">
    <property type="entry name" value="PKS_AT"/>
    <property type="match status" value="1"/>
</dbReference>
<feature type="domain" description="Ketosynthase family 3 (KS3)" evidence="9">
    <location>
        <begin position="3"/>
        <end position="430"/>
    </location>
</feature>
<dbReference type="SMART" id="SM00826">
    <property type="entry name" value="PKS_DH"/>
    <property type="match status" value="1"/>
</dbReference>
<dbReference type="SMART" id="SM00823">
    <property type="entry name" value="PKS_PP"/>
    <property type="match status" value="1"/>
</dbReference>
<evidence type="ECO:0000256" key="7">
    <source>
        <dbReference type="PROSITE-ProRule" id="PRU01363"/>
    </source>
</evidence>
<evidence type="ECO:0000259" key="9">
    <source>
        <dbReference type="PROSITE" id="PS52004"/>
    </source>
</evidence>
<dbReference type="InterPro" id="IPR016036">
    <property type="entry name" value="Malonyl_transacylase_ACP-bd"/>
</dbReference>
<dbReference type="PANTHER" id="PTHR43775:SF37">
    <property type="entry name" value="SI:DKEY-61P9.11"/>
    <property type="match status" value="1"/>
</dbReference>
<evidence type="ECO:0000256" key="2">
    <source>
        <dbReference type="ARBA" id="ARBA00022553"/>
    </source>
</evidence>
<dbReference type="InterPro" id="IPR013154">
    <property type="entry name" value="ADH-like_N"/>
</dbReference>
<dbReference type="PROSITE" id="PS52019">
    <property type="entry name" value="PKS_MFAS_DH"/>
    <property type="match status" value="1"/>
</dbReference>
<dbReference type="SUPFAM" id="SSF50129">
    <property type="entry name" value="GroES-like"/>
    <property type="match status" value="1"/>
</dbReference>
<evidence type="ECO:0000256" key="4">
    <source>
        <dbReference type="ARBA" id="ARBA00022857"/>
    </source>
</evidence>
<dbReference type="InterPro" id="IPR050091">
    <property type="entry name" value="PKS_NRPS_Biosynth_Enz"/>
</dbReference>
<dbReference type="Pfam" id="PF08240">
    <property type="entry name" value="ADH_N"/>
    <property type="match status" value="1"/>
</dbReference>
<dbReference type="Pfam" id="PF00107">
    <property type="entry name" value="ADH_zinc_N"/>
    <property type="match status" value="1"/>
</dbReference>
<feature type="region of interest" description="C-terminal hotdog fold" evidence="7">
    <location>
        <begin position="1020"/>
        <end position="1156"/>
    </location>
</feature>
<dbReference type="SUPFAM" id="SSF51735">
    <property type="entry name" value="NAD(P)-binding Rossmann-fold domains"/>
    <property type="match status" value="3"/>
</dbReference>
<feature type="domain" description="PKS/mFAS DH" evidence="10">
    <location>
        <begin position="888"/>
        <end position="1156"/>
    </location>
</feature>
<dbReference type="SUPFAM" id="SSF53901">
    <property type="entry name" value="Thiolase-like"/>
    <property type="match status" value="1"/>
</dbReference>
<protein>
    <submittedName>
        <fullName evidence="11">SDR family NAD(P)-dependent oxidoreductase</fullName>
    </submittedName>
</protein>
<evidence type="ECO:0000259" key="10">
    <source>
        <dbReference type="PROSITE" id="PS52019"/>
    </source>
</evidence>
<dbReference type="InterPro" id="IPR018201">
    <property type="entry name" value="Ketoacyl_synth_AS"/>
</dbReference>
<dbReference type="GO" id="GO:0004315">
    <property type="term" value="F:3-oxoacyl-[acyl-carrier-protein] synthase activity"/>
    <property type="evidence" value="ECO:0007669"/>
    <property type="project" value="InterPro"/>
</dbReference>
<evidence type="ECO:0000256" key="6">
    <source>
        <dbReference type="ARBA" id="ARBA00023315"/>
    </source>
</evidence>
<dbReference type="Pfam" id="PF21089">
    <property type="entry name" value="PKS_DH_N"/>
    <property type="match status" value="1"/>
</dbReference>
<dbReference type="Gene3D" id="3.10.129.110">
    <property type="entry name" value="Polyketide synthase dehydratase"/>
    <property type="match status" value="1"/>
</dbReference>
<dbReference type="InterPro" id="IPR032821">
    <property type="entry name" value="PKS_assoc"/>
</dbReference>
<dbReference type="InterPro" id="IPR020843">
    <property type="entry name" value="ER"/>
</dbReference>
<dbReference type="GO" id="GO:0031177">
    <property type="term" value="F:phosphopantetheine binding"/>
    <property type="evidence" value="ECO:0007669"/>
    <property type="project" value="InterPro"/>
</dbReference>
<accession>A0A9X1SSE5</accession>
<dbReference type="PROSITE" id="PS00606">
    <property type="entry name" value="KS3_1"/>
    <property type="match status" value="1"/>
</dbReference>
<dbReference type="InterPro" id="IPR016039">
    <property type="entry name" value="Thiolase-like"/>
</dbReference>
<dbReference type="InterPro" id="IPR057326">
    <property type="entry name" value="KR_dom"/>
</dbReference>
<dbReference type="Gene3D" id="3.40.47.10">
    <property type="match status" value="1"/>
</dbReference>
<dbReference type="InterPro" id="IPR011032">
    <property type="entry name" value="GroES-like_sf"/>
</dbReference>
<dbReference type="Pfam" id="PF16197">
    <property type="entry name" value="KAsynt_C_assoc"/>
    <property type="match status" value="1"/>
</dbReference>
<dbReference type="GO" id="GO:0004312">
    <property type="term" value="F:fatty acid synthase activity"/>
    <property type="evidence" value="ECO:0007669"/>
    <property type="project" value="TreeGrafter"/>
</dbReference>
<evidence type="ECO:0000256" key="3">
    <source>
        <dbReference type="ARBA" id="ARBA00022679"/>
    </source>
</evidence>
<dbReference type="Pfam" id="PF08659">
    <property type="entry name" value="KR"/>
    <property type="match status" value="1"/>
</dbReference>
<keyword evidence="2" id="KW-0597">Phosphoprotein</keyword>
<sequence>MKKTEVAIVGIGCRFPGGIRSPQGFWEFLVQARDGITAVPGDRWDINRYYDADPDTPGRMYTRHGGFLTDPLWEFDAEFFGISPREAQVMDPQQRLLLEVTAEALDDAGLAGRVAGEQVGVYVGGFMSDNQAARHTSGARSQITSHTATSGTHTMLSNRLSHVFDLRGPSLTIDTACSSSLVAFHQAHRAVLSGECSVALVGGVNAMLSPETFVSMSKGRFLAADGRCKTFDAAADGYARGEGAGLLVLKTREAAERDGDRIYAVICGTGVNQDGRTPGITVPNPQSQTALMRQVLGEAGVDPAEVGYIEAHGTGTAVGDPLEMQAIGAALGAVPGRRRDLWVGSVKAAIGHTEAASGVASVIKTVLCLQHAELVPQAWLNELNPAIPFGQYRLQVLTQGQDFPVLGERRLAAVNSFGYGGTNAHALLASAPEPARRPGTAGPVQVFPLSGRTVQGVREIATKWSQALETVKPQALCAAAWTRRAHHPQRIGLPYTDAEDLRRKLDSVAAGEGRVPARTVTATNPTVVFSGMGPQWWGMGRGLLQAEGPFARAAAEVDEAYRSISGVSLIGELLRDEDSSRITRTEFAQPTNFLVQVGLMAELRSLGVQPTRVIGHSVGEVTAAYVSGMLSLQDAVAVAYHRSRLQATLAHTGVMLAVGLSEATAAELIRGREIDVAAVNSPTGVTLAGCSEAIDELALLLEADGVFARKLRVEVPYHSRLMDPILEPLTTDLAGISPRPPELEVWSTVTGQPAADQLWGAAYWAQNVRKPVLFAETLARIVDAGETAFLEVGPHPVLSGNIREILVRSGVSGVAVPTLVRRQDDAESMSTVVTDLYAAGCLDTALATAHAPGADPGVAPHLELPRHRFDRSPLWVQAPSVEREWLGTPDAPPLLGDRTETAAPQWQADLSRAQLPWLPDHVVAGTVLLPATGFVDAALSATLALGAESAVLEAVRVIAPLVIGESEVPVLRTSVEPSTGRFTISSRPATGGEWTVHATGRVLDALAEPVPGVSGVPITAEHISGVDLYARLSARGLEYGPAFRRVQHLELSQDRVVAEVDGSVGSDGHPAHPAVTDAALQCVAALMAQAGGGPLVPSEIRAVRLLAALPARIQVTADRVAGEELQADVVLRDPDGAVVMELLGVRFRPLTPAQPVLAELGPLWYEPVFEAVAERESTSVAEALVALPLHADGLPLAAALNARRPGTHLIDALAGCEGPLSAERVQALLTEPLSHLPADQPVVVAVIAPAAQVAPGQLLPEHGAAEVTALVGALAGVARCLPEASEAGLAVVVVTQNAFALPGDRTGPQLLPAALVGARRVLLNEQPHVRWRLVDTAQQTEDDLDYLARELSADGPDEVALRDGVRLVPVLRRTLPELLELRGLASPVLDQEESFAIEAPGSLAGIRLRRVPRRAPERGEVEVRMESLGLNYKDGLKAIGLLTEVEMEGTYFGTGLGMEGLGVVTRTGPDITEVKVGDRLIVAARGMGRRFATIRLDEGGTVPAPAGWDNAEDFASAVSFLTAHYGLAHAARLRAGETVLIHGGAGGTGRAAIQVARSLGATVIAAAGTPQRRAEVEAAGAHYSVRSRSIGFVEEVLALTGGRGVDVVLNTAPGEVTQQNLTVAAEFGRIVEVGKQGIYTGAVLDLRPFDKNLSFTAIDLDRMMRHRRDLVLQLIGEVSDRFAEGQYRPLPTQVFGLGDLSGAFDAVMRGSTKARVCLDLSTPAPAALPAVPTPGIRPDATYLITGGFGAFGLAIARWLAGQGARSLVLVGRGGATSAAARSTLAYLEDEGVNVAIERTDVTVAGALDAVIRRSSELRGVYHTAGVLQDESFADLTQEGAERVIGTKVAGLEHLHRSLVRAGAELDHLVLFSSTSALTGTVPQFSYAAANSVLDAAAARLRADGWPAVAVDWGAMRGGGMAQSSEEIERYLGLLGLNPIGMDRAGEYLGEVIASGVSQVAVVDVDWAQWARTHPEAARSSRFAGLIAENGGGESGSALRAQLLALEQEQRTQVVSAILTDQVATVLGIPADSIDPATPLPELGMDSLMAVELGARINLALGLEVSALEFSRGGGLHGLAGRFTLRLTGEKA</sequence>
<dbReference type="GO" id="GO:0006633">
    <property type="term" value="P:fatty acid biosynthetic process"/>
    <property type="evidence" value="ECO:0007669"/>
    <property type="project" value="InterPro"/>
</dbReference>
<dbReference type="InterPro" id="IPR001227">
    <property type="entry name" value="Ac_transferase_dom_sf"/>
</dbReference>
<dbReference type="InterPro" id="IPR013968">
    <property type="entry name" value="PKS_KR"/>
</dbReference>
<dbReference type="SMART" id="SM00825">
    <property type="entry name" value="PKS_KS"/>
    <property type="match status" value="1"/>
</dbReference>
<dbReference type="InterPro" id="IPR013149">
    <property type="entry name" value="ADH-like_C"/>
</dbReference>
<dbReference type="GO" id="GO:0008270">
    <property type="term" value="F:zinc ion binding"/>
    <property type="evidence" value="ECO:0007669"/>
    <property type="project" value="InterPro"/>
</dbReference>
<dbReference type="EMBL" id="JAJOMB010000003">
    <property type="protein sequence ID" value="MCD5310509.1"/>
    <property type="molecule type" value="Genomic_DNA"/>
</dbReference>
<feature type="active site" description="Proton acceptor; for dehydratase activity" evidence="7">
    <location>
        <position position="921"/>
    </location>
</feature>
<dbReference type="InterPro" id="IPR006162">
    <property type="entry name" value="Ppantetheine_attach_site"/>
</dbReference>
<keyword evidence="5" id="KW-0511">Multifunctional enzyme</keyword>
<dbReference type="InterPro" id="IPR002364">
    <property type="entry name" value="Quin_OxRdtase/zeta-crystal_CS"/>
</dbReference>
<dbReference type="PROSITE" id="PS00012">
    <property type="entry name" value="PHOSPHOPANTETHEINE"/>
    <property type="match status" value="1"/>
</dbReference>
<evidence type="ECO:0000313" key="11">
    <source>
        <dbReference type="EMBL" id="MCD5310509.1"/>
    </source>
</evidence>
<evidence type="ECO:0000256" key="5">
    <source>
        <dbReference type="ARBA" id="ARBA00023268"/>
    </source>
</evidence>
<dbReference type="Pfam" id="PF00550">
    <property type="entry name" value="PP-binding"/>
    <property type="match status" value="1"/>
</dbReference>
<dbReference type="Gene3D" id="1.10.1200.10">
    <property type="entry name" value="ACP-like"/>
    <property type="match status" value="1"/>
</dbReference>
<keyword evidence="12" id="KW-1185">Reference proteome</keyword>
<keyword evidence="1" id="KW-0596">Phosphopantetheine</keyword>
<reference evidence="11" key="1">
    <citation type="submission" date="2021-11" db="EMBL/GenBank/DDBJ databases">
        <title>Streptomyces corallinus and Kineosporia corallina sp. nov., two new coral-derived marine actinobacteria.</title>
        <authorList>
            <person name="Buangrab K."/>
            <person name="Sutthacheep M."/>
            <person name="Yeemin T."/>
            <person name="Harunari E."/>
            <person name="Igarashi Y."/>
            <person name="Sripreechasak P."/>
            <person name="Kanchanasin P."/>
            <person name="Tanasupawat S."/>
            <person name="Phongsopitanun W."/>
        </authorList>
    </citation>
    <scope>NUCLEOTIDE SEQUENCE</scope>
    <source>
        <strain evidence="11">JCM 31032</strain>
    </source>
</reference>
<dbReference type="InterPro" id="IPR014031">
    <property type="entry name" value="Ketoacyl_synth_C"/>
</dbReference>
<dbReference type="Gene3D" id="3.40.50.720">
    <property type="entry name" value="NAD(P)-binding Rossmann-like Domain"/>
    <property type="match status" value="3"/>
</dbReference>
<dbReference type="PROSITE" id="PS52004">
    <property type="entry name" value="KS3_2"/>
    <property type="match status" value="1"/>
</dbReference>
<dbReference type="FunFam" id="3.40.47.10:FF:000019">
    <property type="entry name" value="Polyketide synthase type I"/>
    <property type="match status" value="1"/>
</dbReference>
<dbReference type="Gene3D" id="3.90.180.10">
    <property type="entry name" value="Medium-chain alcohol dehydrogenases, catalytic domain"/>
    <property type="match status" value="1"/>
</dbReference>